<dbReference type="EMBL" id="CADCXU010018549">
    <property type="protein sequence ID" value="CAB0006952.1"/>
    <property type="molecule type" value="Genomic_DNA"/>
</dbReference>
<feature type="non-terminal residue" evidence="1">
    <location>
        <position position="55"/>
    </location>
</feature>
<dbReference type="Proteomes" id="UP000479000">
    <property type="component" value="Unassembled WGS sequence"/>
</dbReference>
<protein>
    <recommendedName>
        <fullName evidence="3">Ig-like domain-containing protein</fullName>
    </recommendedName>
</protein>
<dbReference type="AlphaFoldDB" id="A0A6H5GS06"/>
<organism evidence="1 2">
    <name type="scientific">Nesidiocoris tenuis</name>
    <dbReference type="NCBI Taxonomy" id="355587"/>
    <lineage>
        <taxon>Eukaryota</taxon>
        <taxon>Metazoa</taxon>
        <taxon>Ecdysozoa</taxon>
        <taxon>Arthropoda</taxon>
        <taxon>Hexapoda</taxon>
        <taxon>Insecta</taxon>
        <taxon>Pterygota</taxon>
        <taxon>Neoptera</taxon>
        <taxon>Paraneoptera</taxon>
        <taxon>Hemiptera</taxon>
        <taxon>Heteroptera</taxon>
        <taxon>Panheteroptera</taxon>
        <taxon>Cimicomorpha</taxon>
        <taxon>Miridae</taxon>
        <taxon>Dicyphina</taxon>
        <taxon>Nesidiocoris</taxon>
    </lineage>
</organism>
<name>A0A6H5GS06_9HEMI</name>
<evidence type="ECO:0008006" key="3">
    <source>
        <dbReference type="Google" id="ProtNLM"/>
    </source>
</evidence>
<gene>
    <name evidence="1" type="ORF">NTEN_LOCUS12381</name>
</gene>
<evidence type="ECO:0000313" key="1">
    <source>
        <dbReference type="EMBL" id="CAB0006952.1"/>
    </source>
</evidence>
<keyword evidence="2" id="KW-1185">Reference proteome</keyword>
<proteinExistence type="predicted"/>
<evidence type="ECO:0000313" key="2">
    <source>
        <dbReference type="Proteomes" id="UP000479000"/>
    </source>
</evidence>
<sequence length="55" mass="6345">MVDEEYEHNAGDVIENRLNWRAVTRKDLNSIFSCQASNTILSEPRETSVVLYLNC</sequence>
<dbReference type="OrthoDB" id="6431884at2759"/>
<feature type="non-terminal residue" evidence="1">
    <location>
        <position position="1"/>
    </location>
</feature>
<accession>A0A6H5GS06</accession>
<reference evidence="1 2" key="1">
    <citation type="submission" date="2020-02" db="EMBL/GenBank/DDBJ databases">
        <authorList>
            <person name="Ferguson B K."/>
        </authorList>
    </citation>
    <scope>NUCLEOTIDE SEQUENCE [LARGE SCALE GENOMIC DNA]</scope>
</reference>